<dbReference type="KEGG" id="asu:Asuc_1505"/>
<evidence type="ECO:0000313" key="1">
    <source>
        <dbReference type="EMBL" id="ABR74863.1"/>
    </source>
</evidence>
<dbReference type="InterPro" id="IPR058532">
    <property type="entry name" value="YjbR/MT2646/Rv2570-like"/>
</dbReference>
<dbReference type="STRING" id="339671.Asuc_1505"/>
<name>A6VPG6_ACTSZ</name>
<dbReference type="SUPFAM" id="SSF142906">
    <property type="entry name" value="YjbR-like"/>
    <property type="match status" value="1"/>
</dbReference>
<gene>
    <name evidence="1" type="ordered locus">Asuc_1505</name>
</gene>
<dbReference type="InterPro" id="IPR007351">
    <property type="entry name" value="YjbR"/>
</dbReference>
<evidence type="ECO:0000313" key="2">
    <source>
        <dbReference type="Proteomes" id="UP000001114"/>
    </source>
</evidence>
<dbReference type="InterPro" id="IPR038056">
    <property type="entry name" value="YjbR-like_sf"/>
</dbReference>
<dbReference type="HOGENOM" id="CLU_067569_0_0_6"/>
<dbReference type="AlphaFoldDB" id="A6VPG6"/>
<dbReference type="Pfam" id="PF04237">
    <property type="entry name" value="YjbR"/>
    <property type="match status" value="1"/>
</dbReference>
<dbReference type="Proteomes" id="UP000001114">
    <property type="component" value="Chromosome"/>
</dbReference>
<dbReference type="Gene3D" id="3.90.1150.30">
    <property type="match status" value="1"/>
</dbReference>
<protein>
    <recommendedName>
        <fullName evidence="3">MmcQ protein</fullName>
    </recommendedName>
</protein>
<organism evidence="1 2">
    <name type="scientific">Actinobacillus succinogenes (strain ATCC 55618 / DSM 22257 / CCUG 43843 / 130Z)</name>
    <dbReference type="NCBI Taxonomy" id="339671"/>
    <lineage>
        <taxon>Bacteria</taxon>
        <taxon>Pseudomonadati</taxon>
        <taxon>Pseudomonadota</taxon>
        <taxon>Gammaproteobacteria</taxon>
        <taxon>Pasteurellales</taxon>
        <taxon>Pasteurellaceae</taxon>
        <taxon>Actinobacillus</taxon>
    </lineage>
</organism>
<dbReference type="EMBL" id="CP000746">
    <property type="protein sequence ID" value="ABR74863.1"/>
    <property type="molecule type" value="Genomic_DNA"/>
</dbReference>
<evidence type="ECO:0008006" key="3">
    <source>
        <dbReference type="Google" id="ProtNLM"/>
    </source>
</evidence>
<dbReference type="PANTHER" id="PTHR35145:SF1">
    <property type="entry name" value="CYTOPLASMIC PROTEIN"/>
    <property type="match status" value="1"/>
</dbReference>
<sequence>MIFVKSAVKIDRTFLFLGVQYLCGNLITEAIMAQKNLKRQVFDYVLTQYGSEPEYLWKTYPDYAVLRHTDNRKWYAIVMNVPKSKLGLSGTGAIDIMNIKCSPEILSTFLAQQGVLPAYHMNKSHWMTIRLDGSVDKDTIFFLLNGSFDLTATRQVKKKLGIARYTEWIVPANPKYYDVEKELREGGEIIWKQSNNIAVDDIVYMYVTAPTAAIRYKCLVLEVNIPYQFRHDRLQIKRVMKIRCLKEYDKNLIPRVKMAEFGVSAVRGPRHMPYSLKREIEALIGEQKAS</sequence>
<proteinExistence type="predicted"/>
<dbReference type="PANTHER" id="PTHR35145">
    <property type="entry name" value="CYTOPLASMIC PROTEIN-RELATED"/>
    <property type="match status" value="1"/>
</dbReference>
<accession>A6VPG6</accession>
<reference evidence="2" key="1">
    <citation type="journal article" date="2010" name="BMC Genomics">
        <title>A genomic perspective on the potential of Actinobacillus succinogenes for industrial succinate production.</title>
        <authorList>
            <person name="McKinlay J.B."/>
            <person name="Laivenieks M."/>
            <person name="Schindler B.D."/>
            <person name="McKinlay A.A."/>
            <person name="Siddaramappa S."/>
            <person name="Challacombe J.F."/>
            <person name="Lowry S.R."/>
            <person name="Clum A."/>
            <person name="Lapidus A.L."/>
            <person name="Burkhart K.B."/>
            <person name="Harkins V."/>
            <person name="Vieille C."/>
        </authorList>
    </citation>
    <scope>NUCLEOTIDE SEQUENCE [LARGE SCALE GENOMIC DNA]</scope>
    <source>
        <strain evidence="2">ATCC 55618 / DSM 22257 / CCUG 43843 / 130Z</strain>
    </source>
</reference>
<dbReference type="eggNOG" id="COG2315">
    <property type="taxonomic scope" value="Bacteria"/>
</dbReference>
<keyword evidence="2" id="KW-1185">Reference proteome</keyword>